<dbReference type="SUPFAM" id="SSF52210">
    <property type="entry name" value="Succinyl-CoA synthetase domains"/>
    <property type="match status" value="2"/>
</dbReference>
<dbReference type="PANTHER" id="PTHR43334">
    <property type="entry name" value="ACETATE--COA LIGASE [ADP-FORMING]"/>
    <property type="match status" value="1"/>
</dbReference>
<dbReference type="InterPro" id="IPR051538">
    <property type="entry name" value="Acyl-CoA_Synth/Transferase"/>
</dbReference>
<accession>A0AAJ1IIC5</accession>
<evidence type="ECO:0000256" key="1">
    <source>
        <dbReference type="ARBA" id="ARBA00022598"/>
    </source>
</evidence>
<dbReference type="GO" id="GO:0016874">
    <property type="term" value="F:ligase activity"/>
    <property type="evidence" value="ECO:0007669"/>
    <property type="project" value="UniProtKB-KW"/>
</dbReference>
<dbReference type="Gene3D" id="3.40.50.261">
    <property type="entry name" value="Succinyl-CoA synthetase domains"/>
    <property type="match status" value="2"/>
</dbReference>
<dbReference type="PANTHER" id="PTHR43334:SF1">
    <property type="entry name" value="3-HYDROXYPROPIONATE--COA LIGASE [ADP-FORMING]"/>
    <property type="match status" value="1"/>
</dbReference>
<dbReference type="InterPro" id="IPR016102">
    <property type="entry name" value="Succinyl-CoA_synth-like"/>
</dbReference>
<evidence type="ECO:0000313" key="5">
    <source>
        <dbReference type="EMBL" id="MDC7227651.1"/>
    </source>
</evidence>
<comment type="caution">
    <text evidence="5">The sequence shown here is derived from an EMBL/GenBank/DDBJ whole genome shotgun (WGS) entry which is preliminary data.</text>
</comment>
<dbReference type="InterPro" id="IPR003781">
    <property type="entry name" value="CoA-bd"/>
</dbReference>
<proteinExistence type="predicted"/>
<dbReference type="SUPFAM" id="SSF51735">
    <property type="entry name" value="NAD(P)-binding Rossmann-fold domains"/>
    <property type="match status" value="1"/>
</dbReference>
<evidence type="ECO:0000256" key="3">
    <source>
        <dbReference type="ARBA" id="ARBA00022840"/>
    </source>
</evidence>
<reference evidence="5 6" key="1">
    <citation type="submission" date="2022-12" db="EMBL/GenBank/DDBJ databases">
        <title>Metagenome assembled genome from gulf of manar.</title>
        <authorList>
            <person name="Kohli P."/>
            <person name="Pk S."/>
            <person name="Venkata Ramana C."/>
            <person name="Sasikala C."/>
        </authorList>
    </citation>
    <scope>NUCLEOTIDE SEQUENCE [LARGE SCALE GENOMIC DNA]</scope>
    <source>
        <strain evidence="5">JB008</strain>
    </source>
</reference>
<keyword evidence="2" id="KW-0547">Nucleotide-binding</keyword>
<dbReference type="Pfam" id="PF13607">
    <property type="entry name" value="Succ_CoA_lig"/>
    <property type="match status" value="1"/>
</dbReference>
<evidence type="ECO:0000313" key="6">
    <source>
        <dbReference type="Proteomes" id="UP001221217"/>
    </source>
</evidence>
<evidence type="ECO:0000259" key="4">
    <source>
        <dbReference type="SMART" id="SM00881"/>
    </source>
</evidence>
<feature type="domain" description="CoA-binding" evidence="4">
    <location>
        <begin position="10"/>
        <end position="103"/>
    </location>
</feature>
<evidence type="ECO:0000256" key="2">
    <source>
        <dbReference type="ARBA" id="ARBA00022741"/>
    </source>
</evidence>
<keyword evidence="1" id="KW-0436">Ligase</keyword>
<dbReference type="GO" id="GO:0005524">
    <property type="term" value="F:ATP binding"/>
    <property type="evidence" value="ECO:0007669"/>
    <property type="project" value="UniProtKB-KW"/>
</dbReference>
<dbReference type="EMBL" id="JAQQAL010000030">
    <property type="protein sequence ID" value="MDC7227651.1"/>
    <property type="molecule type" value="Genomic_DNA"/>
</dbReference>
<dbReference type="InterPro" id="IPR036291">
    <property type="entry name" value="NAD(P)-bd_dom_sf"/>
</dbReference>
<dbReference type="Pfam" id="PF13380">
    <property type="entry name" value="CoA_binding_2"/>
    <property type="match status" value="1"/>
</dbReference>
<dbReference type="Gene3D" id="3.40.50.720">
    <property type="entry name" value="NAD(P)-binding Rossmann-like Domain"/>
    <property type="match status" value="1"/>
</dbReference>
<name>A0AAJ1IIC5_9SPIO</name>
<gene>
    <name evidence="5" type="ORF">PQJ61_12875</name>
</gene>
<keyword evidence="3" id="KW-0067">ATP-binding</keyword>
<sequence length="468" mass="50104">MIEIESLNSLFYPKEVAVIGATSSPGKTGNIILKRLMTSRIKIYPVHPKADVLEGIQVINDIEKLPDNLDLAVITIGALGAVEAAERCAKKGTRVIIIVASGFGETGEEGRALETRLAEIPYNYGARILGPNTLGVFMPESGIDTIFVEHGDRALAAGGGVAFLTQSGSVGAEALGYAANIGFGMRVFVGLGNKIDLDELDFLKYFGRDRKTKSIAVYVESIEKGGEFLKEAQIISRKKPVIVLKAGRTAAGQSAVSSHTGKLAGSDRVIDGAFRQHGILRVLDDEELSDAAKVLSMSSLPEGNRVAVLTAAGGYGVMCADYIEERGRGEALVMAELSDWTSRRLVETNVGYASSKNPVDITAGADSDNYLASLKILLEDDGVDLVICVAFFAPVKISDDLVLGIAEIAGEYSKPVLVFSAYGPYTDSYLKRFYNEGIPGFPSIARTVRAARFLVERKNILENLRGAE</sequence>
<dbReference type="AlphaFoldDB" id="A0AAJ1IIC5"/>
<dbReference type="InterPro" id="IPR032875">
    <property type="entry name" value="Succ_CoA_lig_flav_dom"/>
</dbReference>
<protein>
    <submittedName>
        <fullName evidence="5">CoA-binding protein</fullName>
    </submittedName>
</protein>
<organism evidence="5 6">
    <name type="scientific">Candidatus Thalassospirochaeta sargassi</name>
    <dbReference type="NCBI Taxonomy" id="3119039"/>
    <lineage>
        <taxon>Bacteria</taxon>
        <taxon>Pseudomonadati</taxon>
        <taxon>Spirochaetota</taxon>
        <taxon>Spirochaetia</taxon>
        <taxon>Spirochaetales</taxon>
        <taxon>Spirochaetaceae</taxon>
        <taxon>Candidatus Thalassospirochaeta</taxon>
    </lineage>
</organism>
<dbReference type="Proteomes" id="UP001221217">
    <property type="component" value="Unassembled WGS sequence"/>
</dbReference>
<dbReference type="SMART" id="SM00881">
    <property type="entry name" value="CoA_binding"/>
    <property type="match status" value="1"/>
</dbReference>